<dbReference type="Proteomes" id="UP001174909">
    <property type="component" value="Unassembled WGS sequence"/>
</dbReference>
<dbReference type="AlphaFoldDB" id="A0AA35SMX6"/>
<keyword evidence="4" id="KW-1185">Reference proteome</keyword>
<reference evidence="3" key="1">
    <citation type="submission" date="2023-03" db="EMBL/GenBank/DDBJ databases">
        <authorList>
            <person name="Steffen K."/>
            <person name="Cardenas P."/>
        </authorList>
    </citation>
    <scope>NUCLEOTIDE SEQUENCE</scope>
</reference>
<comment type="caution">
    <text evidence="3">The sequence shown here is derived from an EMBL/GenBank/DDBJ whole genome shotgun (WGS) entry which is preliminary data.</text>
</comment>
<protein>
    <submittedName>
        <fullName evidence="3">Uncharacterized protein</fullName>
    </submittedName>
</protein>
<dbReference type="PANTHER" id="PTHR36033">
    <property type="entry name" value="NUCLEIC ACID-BINDING PROTEINS SUPERFAMILY"/>
    <property type="match status" value="1"/>
</dbReference>
<feature type="domain" description="Cell division control protein 24 OB" evidence="2">
    <location>
        <begin position="19"/>
        <end position="104"/>
    </location>
</feature>
<accession>A0AA35SMX6</accession>
<gene>
    <name evidence="3" type="ORF">GBAR_LOCUS18517</name>
</gene>
<dbReference type="EMBL" id="CASHTH010002628">
    <property type="protein sequence ID" value="CAI8032788.1"/>
    <property type="molecule type" value="Genomic_DNA"/>
</dbReference>
<evidence type="ECO:0000313" key="3">
    <source>
        <dbReference type="EMBL" id="CAI8032788.1"/>
    </source>
</evidence>
<evidence type="ECO:0000259" key="1">
    <source>
        <dbReference type="Pfam" id="PF17245"/>
    </source>
</evidence>
<proteinExistence type="predicted"/>
<dbReference type="InterPro" id="IPR035200">
    <property type="entry name" value="Cdc24_OB2"/>
</dbReference>
<organism evidence="3 4">
    <name type="scientific">Geodia barretti</name>
    <name type="common">Barrett's horny sponge</name>
    <dbReference type="NCBI Taxonomy" id="519541"/>
    <lineage>
        <taxon>Eukaryota</taxon>
        <taxon>Metazoa</taxon>
        <taxon>Porifera</taxon>
        <taxon>Demospongiae</taxon>
        <taxon>Heteroscleromorpha</taxon>
        <taxon>Tetractinellida</taxon>
        <taxon>Astrophorina</taxon>
        <taxon>Geodiidae</taxon>
        <taxon>Geodia</taxon>
    </lineage>
</organism>
<evidence type="ECO:0000259" key="2">
    <source>
        <dbReference type="Pfam" id="PF17246"/>
    </source>
</evidence>
<name>A0AA35SMX6_GEOBA</name>
<sequence>MEEIIYRLQKKLRGLKKVVKPPTWSFVLGRAVKVLETYPSGVTETIILSELYQEYIRTGGRLGLTQEASSGQISTVGSIHEHRAIDYESLLEAVCTRLWTLPGTTTSVISLKDPGHGEGEEEDGARQVDMYLHRKFQNCTEMLVTHTLRLTRCRLEPALTGRRHSQSFRLLPTEHLIVLLSPQEEEHMTNKFVPLREIKRSDLALPGYIDAIHAKASGWHVY</sequence>
<dbReference type="Pfam" id="PF17245">
    <property type="entry name" value="CDC24_OB2"/>
    <property type="match status" value="1"/>
</dbReference>
<dbReference type="PANTHER" id="PTHR36033:SF1">
    <property type="entry name" value="NUCLEIC ACID-BINDING PROTEINS SUPERFAMILY"/>
    <property type="match status" value="1"/>
</dbReference>
<dbReference type="InterPro" id="IPR035201">
    <property type="entry name" value="Cdc24_OB1"/>
</dbReference>
<dbReference type="Pfam" id="PF17246">
    <property type="entry name" value="CDC24_OB1"/>
    <property type="match status" value="1"/>
</dbReference>
<evidence type="ECO:0000313" key="4">
    <source>
        <dbReference type="Proteomes" id="UP001174909"/>
    </source>
</evidence>
<feature type="domain" description="Cell division control protein 24 OB" evidence="1">
    <location>
        <begin position="122"/>
        <end position="193"/>
    </location>
</feature>